<name>A0A3M7R317_BRAPC</name>
<sequence length="107" mass="12378">MSIISVKCGYLYVPIFDIFWFDSYLSSIFRVGRPDFCTNLFTISYTNLSIVPYYILTGSQQVASKRYLVNKNSDYIKRFLNDSISIFCIIFALIKDIENSFSDACTN</sequence>
<dbReference type="EMBL" id="REGN01004385">
    <property type="protein sequence ID" value="RNA17751.1"/>
    <property type="molecule type" value="Genomic_DNA"/>
</dbReference>
<evidence type="ECO:0000313" key="2">
    <source>
        <dbReference type="Proteomes" id="UP000276133"/>
    </source>
</evidence>
<keyword evidence="2" id="KW-1185">Reference proteome</keyword>
<comment type="caution">
    <text evidence="1">The sequence shown here is derived from an EMBL/GenBank/DDBJ whole genome shotgun (WGS) entry which is preliminary data.</text>
</comment>
<gene>
    <name evidence="1" type="ORF">BpHYR1_042141</name>
</gene>
<proteinExistence type="predicted"/>
<reference evidence="1 2" key="1">
    <citation type="journal article" date="2018" name="Sci. Rep.">
        <title>Genomic signatures of local adaptation to the degree of environmental predictability in rotifers.</title>
        <authorList>
            <person name="Franch-Gras L."/>
            <person name="Hahn C."/>
            <person name="Garcia-Roger E.M."/>
            <person name="Carmona M.J."/>
            <person name="Serra M."/>
            <person name="Gomez A."/>
        </authorList>
    </citation>
    <scope>NUCLEOTIDE SEQUENCE [LARGE SCALE GENOMIC DNA]</scope>
    <source>
        <strain evidence="1">HYR1</strain>
    </source>
</reference>
<dbReference type="Proteomes" id="UP000276133">
    <property type="component" value="Unassembled WGS sequence"/>
</dbReference>
<organism evidence="1 2">
    <name type="scientific">Brachionus plicatilis</name>
    <name type="common">Marine rotifer</name>
    <name type="synonym">Brachionus muelleri</name>
    <dbReference type="NCBI Taxonomy" id="10195"/>
    <lineage>
        <taxon>Eukaryota</taxon>
        <taxon>Metazoa</taxon>
        <taxon>Spiralia</taxon>
        <taxon>Gnathifera</taxon>
        <taxon>Rotifera</taxon>
        <taxon>Eurotatoria</taxon>
        <taxon>Monogononta</taxon>
        <taxon>Pseudotrocha</taxon>
        <taxon>Ploima</taxon>
        <taxon>Brachionidae</taxon>
        <taxon>Brachionus</taxon>
    </lineage>
</organism>
<evidence type="ECO:0000313" key="1">
    <source>
        <dbReference type="EMBL" id="RNA17751.1"/>
    </source>
</evidence>
<accession>A0A3M7R317</accession>
<dbReference type="AlphaFoldDB" id="A0A3M7R317"/>
<protein>
    <submittedName>
        <fullName evidence="1">Uncharacterized protein</fullName>
    </submittedName>
</protein>